<name>A0A5N7BXK1_PETAA</name>
<dbReference type="EMBL" id="ML735309">
    <property type="protein sequence ID" value="KAE8386550.1"/>
    <property type="molecule type" value="Genomic_DNA"/>
</dbReference>
<sequence>MLSILALIFSNRTLAFLFYPHTTERPQIAPQQFLVDLLHSLDIPTYSGYLPNVLHTWAVTGRYQLMGNNW</sequence>
<evidence type="ECO:0000256" key="1">
    <source>
        <dbReference type="SAM" id="SignalP"/>
    </source>
</evidence>
<accession>A0A5N7BXK1</accession>
<organism evidence="2">
    <name type="scientific">Petromyces alliaceus</name>
    <name type="common">Aspergillus alliaceus</name>
    <dbReference type="NCBI Taxonomy" id="209559"/>
    <lineage>
        <taxon>Eukaryota</taxon>
        <taxon>Fungi</taxon>
        <taxon>Dikarya</taxon>
        <taxon>Ascomycota</taxon>
        <taxon>Pezizomycotina</taxon>
        <taxon>Eurotiomycetes</taxon>
        <taxon>Eurotiomycetidae</taxon>
        <taxon>Eurotiales</taxon>
        <taxon>Aspergillaceae</taxon>
        <taxon>Aspergillus</taxon>
        <taxon>Aspergillus subgen. Circumdati</taxon>
    </lineage>
</organism>
<feature type="chain" id="PRO_5024863263" evidence="1">
    <location>
        <begin position="16"/>
        <end position="70"/>
    </location>
</feature>
<dbReference type="Proteomes" id="UP000326877">
    <property type="component" value="Unassembled WGS sequence"/>
</dbReference>
<gene>
    <name evidence="2" type="ORF">BDV23DRAFT_163029</name>
</gene>
<dbReference type="AlphaFoldDB" id="A0A5N7BXK1"/>
<feature type="signal peptide" evidence="1">
    <location>
        <begin position="1"/>
        <end position="15"/>
    </location>
</feature>
<evidence type="ECO:0000313" key="2">
    <source>
        <dbReference type="EMBL" id="KAE8386550.1"/>
    </source>
</evidence>
<keyword evidence="1" id="KW-0732">Signal</keyword>
<proteinExistence type="predicted"/>
<protein>
    <submittedName>
        <fullName evidence="2">Uncharacterized protein</fullName>
    </submittedName>
</protein>
<reference evidence="2" key="1">
    <citation type="submission" date="2019-04" db="EMBL/GenBank/DDBJ databases">
        <title>Friends and foes A comparative genomics studyof 23 Aspergillus species from section Flavi.</title>
        <authorList>
            <consortium name="DOE Joint Genome Institute"/>
            <person name="Kjaerbolling I."/>
            <person name="Vesth T."/>
            <person name="Frisvad J.C."/>
            <person name="Nybo J.L."/>
            <person name="Theobald S."/>
            <person name="Kildgaard S."/>
            <person name="Isbrandt T."/>
            <person name="Kuo A."/>
            <person name="Sato A."/>
            <person name="Lyhne E.K."/>
            <person name="Kogle M.E."/>
            <person name="Wiebenga A."/>
            <person name="Kun R.S."/>
            <person name="Lubbers R.J."/>
            <person name="Makela M.R."/>
            <person name="Barry K."/>
            <person name="Chovatia M."/>
            <person name="Clum A."/>
            <person name="Daum C."/>
            <person name="Haridas S."/>
            <person name="He G."/>
            <person name="LaButti K."/>
            <person name="Lipzen A."/>
            <person name="Mondo S."/>
            <person name="Riley R."/>
            <person name="Salamov A."/>
            <person name="Simmons B.A."/>
            <person name="Magnuson J.K."/>
            <person name="Henrissat B."/>
            <person name="Mortensen U.H."/>
            <person name="Larsen T.O."/>
            <person name="Devries R.P."/>
            <person name="Grigoriev I.V."/>
            <person name="Machida M."/>
            <person name="Baker S.E."/>
            <person name="Andersen M.R."/>
        </authorList>
    </citation>
    <scope>NUCLEOTIDE SEQUENCE [LARGE SCALE GENOMIC DNA]</scope>
    <source>
        <strain evidence="2">IBT 14317</strain>
    </source>
</reference>